<dbReference type="GO" id="GO:0006508">
    <property type="term" value="P:proteolysis"/>
    <property type="evidence" value="ECO:0007669"/>
    <property type="project" value="UniProtKB-KW"/>
</dbReference>
<dbReference type="EMBL" id="JH598058">
    <property type="status" value="NOT_ANNOTATED_CDS"/>
    <property type="molecule type" value="Genomic_DNA"/>
</dbReference>
<dbReference type="InParanoid" id="M4BZB7"/>
<keyword evidence="8" id="KW-0812">Transmembrane</keyword>
<evidence type="ECO:0000256" key="3">
    <source>
        <dbReference type="ARBA" id="ARBA00022801"/>
    </source>
</evidence>
<dbReference type="GO" id="GO:0008233">
    <property type="term" value="F:peptidase activity"/>
    <property type="evidence" value="ECO:0007669"/>
    <property type="project" value="UniProtKB-KW"/>
</dbReference>
<sequence length="425" mass="46456">MFVFRHSLMKSNRDLLQGLLYYIQLYFLPLLSTLTPYSFFFALQGLFSYLNKRSHRRWISSGVIVLLANSVLLQISTDGRISQHGDVVINTWPFVNATRAGFEALQRSGSRTHALDAITEGCNRCEVDQCDFTVGYGGSPDSKGETTLDAMILDGSTMEMGAVAQLRRVKPAIRVARAVMEHSSHSILAGDGALAFAKMMGFEETSLSTRHTREVYKRWQDSKCQPNYFRNVHGQNTSCPPYRPFVLSDSVYMEELQGESLLLPTNRQNPVDMEKLISTENHDTIGMVALADSGHMTAGTSSNGATHKIAGRVGDAAVSGAGAYVDSSIGGAAATGDGDVMMRFLPSFVAVQEMKRGVHPQTACEHALRQIAAVYPHFLGGMVCLNRFGEYGGAGYGWNFAYSVQTSGMSEPKVEHVTPLTHAPS</sequence>
<feature type="transmembrane region" description="Helical" evidence="8">
    <location>
        <begin position="20"/>
        <end position="46"/>
    </location>
</feature>
<dbReference type="InterPro" id="IPR029055">
    <property type="entry name" value="Ntn_hydrolases_N"/>
</dbReference>
<dbReference type="FunFam" id="3.60.20.30:FF:000003">
    <property type="entry name" value="N(4)-(Beta-N-acetylglucosaminyl)-L-asparaginase isoform X1"/>
    <property type="match status" value="1"/>
</dbReference>
<evidence type="ECO:0008006" key="11">
    <source>
        <dbReference type="Google" id="ProtNLM"/>
    </source>
</evidence>
<dbReference type="OMA" id="YKPIINI"/>
<evidence type="ECO:0000313" key="9">
    <source>
        <dbReference type="EnsemblProtists" id="HpaP811940"/>
    </source>
</evidence>
<keyword evidence="3" id="KW-0378">Hydrolase</keyword>
<evidence type="ECO:0000256" key="8">
    <source>
        <dbReference type="SAM" id="Phobius"/>
    </source>
</evidence>
<dbReference type="VEuPathDB" id="FungiDB:HpaG811940"/>
<dbReference type="PANTHER" id="PTHR10188:SF6">
    <property type="entry name" value="N(4)-(BETA-N-ACETYLGLUCOSAMINYL)-L-ASPARAGINASE"/>
    <property type="match status" value="1"/>
</dbReference>
<keyword evidence="2" id="KW-0645">Protease</keyword>
<keyword evidence="10" id="KW-1185">Reference proteome</keyword>
<reference evidence="9" key="2">
    <citation type="submission" date="2015-06" db="UniProtKB">
        <authorList>
            <consortium name="EnsemblProtists"/>
        </authorList>
    </citation>
    <scope>IDENTIFICATION</scope>
    <source>
        <strain evidence="9">Emoy2</strain>
    </source>
</reference>
<keyword evidence="4" id="KW-0068">Autocatalytic cleavage</keyword>
<dbReference type="EnsemblProtists" id="HpaT811940">
    <property type="protein sequence ID" value="HpaP811940"/>
    <property type="gene ID" value="HpaG811940"/>
</dbReference>
<dbReference type="InterPro" id="IPR000246">
    <property type="entry name" value="Peptidase_T2"/>
</dbReference>
<evidence type="ECO:0000256" key="2">
    <source>
        <dbReference type="ARBA" id="ARBA00022670"/>
    </source>
</evidence>
<keyword evidence="8" id="KW-1133">Transmembrane helix</keyword>
<dbReference type="PANTHER" id="PTHR10188">
    <property type="entry name" value="L-ASPARAGINASE"/>
    <property type="match status" value="1"/>
</dbReference>
<accession>M4BZB7</accession>
<feature type="binding site" evidence="6">
    <location>
        <begin position="335"/>
        <end position="338"/>
    </location>
    <ligand>
        <name>substrate</name>
    </ligand>
</feature>
<evidence type="ECO:0000256" key="5">
    <source>
        <dbReference type="PIRSR" id="PIRSR600246-1"/>
    </source>
</evidence>
<evidence type="ECO:0000256" key="7">
    <source>
        <dbReference type="PIRSR" id="PIRSR600246-3"/>
    </source>
</evidence>
<evidence type="ECO:0000313" key="10">
    <source>
        <dbReference type="Proteomes" id="UP000011713"/>
    </source>
</evidence>
<proteinExistence type="inferred from homology"/>
<feature type="site" description="Cleavage; by autolysis" evidence="7">
    <location>
        <begin position="283"/>
        <end position="284"/>
    </location>
</feature>
<dbReference type="Gene3D" id="3.60.20.30">
    <property type="entry name" value="(Glycosyl)asparaginase"/>
    <property type="match status" value="1"/>
</dbReference>
<dbReference type="Pfam" id="PF01112">
    <property type="entry name" value="Asparaginase_2"/>
    <property type="match status" value="1"/>
</dbReference>
<dbReference type="Proteomes" id="UP000011713">
    <property type="component" value="Unassembled WGS sequence"/>
</dbReference>
<feature type="binding site" evidence="6">
    <location>
        <begin position="312"/>
        <end position="315"/>
    </location>
    <ligand>
        <name>substrate</name>
    </ligand>
</feature>
<dbReference type="GO" id="GO:0003948">
    <property type="term" value="F:N4-(beta-N-acetylglucosaminyl)-L-asparaginase activity"/>
    <property type="evidence" value="ECO:0007669"/>
    <property type="project" value="UniProtKB-ARBA"/>
</dbReference>
<dbReference type="GO" id="GO:0005737">
    <property type="term" value="C:cytoplasm"/>
    <property type="evidence" value="ECO:0007669"/>
    <property type="project" value="TreeGrafter"/>
</dbReference>
<dbReference type="STRING" id="559515.M4BZB7"/>
<evidence type="ECO:0000256" key="4">
    <source>
        <dbReference type="ARBA" id="ARBA00022813"/>
    </source>
</evidence>
<dbReference type="HOGENOM" id="CLU_021603_0_0_1"/>
<dbReference type="eggNOG" id="KOG1593">
    <property type="taxonomic scope" value="Eukaryota"/>
</dbReference>
<keyword evidence="8" id="KW-0472">Membrane</keyword>
<protein>
    <recommendedName>
        <fullName evidence="11">Aspartylglucosaminidase</fullName>
    </recommendedName>
</protein>
<evidence type="ECO:0000256" key="6">
    <source>
        <dbReference type="PIRSR" id="PIRSR600246-2"/>
    </source>
</evidence>
<organism evidence="9 10">
    <name type="scientific">Hyaloperonospora arabidopsidis (strain Emoy2)</name>
    <name type="common">Downy mildew agent</name>
    <name type="synonym">Peronospora arabidopsidis</name>
    <dbReference type="NCBI Taxonomy" id="559515"/>
    <lineage>
        <taxon>Eukaryota</taxon>
        <taxon>Sar</taxon>
        <taxon>Stramenopiles</taxon>
        <taxon>Oomycota</taxon>
        <taxon>Peronosporomycetes</taxon>
        <taxon>Peronosporales</taxon>
        <taxon>Peronosporaceae</taxon>
        <taxon>Hyaloperonospora</taxon>
    </lineage>
</organism>
<dbReference type="CDD" id="cd04513">
    <property type="entry name" value="Glycosylasparaginase"/>
    <property type="match status" value="1"/>
</dbReference>
<feature type="active site" description="Nucleophile" evidence="5">
    <location>
        <position position="284"/>
    </location>
</feature>
<comment type="similarity">
    <text evidence="1">Belongs to the Ntn-hydrolase family.</text>
</comment>
<evidence type="ECO:0000256" key="1">
    <source>
        <dbReference type="ARBA" id="ARBA00010872"/>
    </source>
</evidence>
<dbReference type="SUPFAM" id="SSF56235">
    <property type="entry name" value="N-terminal nucleophile aminohydrolases (Ntn hydrolases)"/>
    <property type="match status" value="1"/>
</dbReference>
<reference evidence="10" key="1">
    <citation type="journal article" date="2010" name="Science">
        <title>Signatures of adaptation to obligate biotrophy in the Hyaloperonospora arabidopsidis genome.</title>
        <authorList>
            <person name="Baxter L."/>
            <person name="Tripathy S."/>
            <person name="Ishaque N."/>
            <person name="Boot N."/>
            <person name="Cabral A."/>
            <person name="Kemen E."/>
            <person name="Thines M."/>
            <person name="Ah-Fong A."/>
            <person name="Anderson R."/>
            <person name="Badejoko W."/>
            <person name="Bittner-Eddy P."/>
            <person name="Boore J.L."/>
            <person name="Chibucos M.C."/>
            <person name="Coates M."/>
            <person name="Dehal P."/>
            <person name="Delehaunty K."/>
            <person name="Dong S."/>
            <person name="Downton P."/>
            <person name="Dumas B."/>
            <person name="Fabro G."/>
            <person name="Fronick C."/>
            <person name="Fuerstenberg S.I."/>
            <person name="Fulton L."/>
            <person name="Gaulin E."/>
            <person name="Govers F."/>
            <person name="Hughes L."/>
            <person name="Humphray S."/>
            <person name="Jiang R.H."/>
            <person name="Judelson H."/>
            <person name="Kamoun S."/>
            <person name="Kyung K."/>
            <person name="Meijer H."/>
            <person name="Minx P."/>
            <person name="Morris P."/>
            <person name="Nelson J."/>
            <person name="Phuntumart V."/>
            <person name="Qutob D."/>
            <person name="Rehmany A."/>
            <person name="Rougon-Cardoso A."/>
            <person name="Ryden P."/>
            <person name="Torto-Alalibo T."/>
            <person name="Studholme D."/>
            <person name="Wang Y."/>
            <person name="Win J."/>
            <person name="Wood J."/>
            <person name="Clifton S.W."/>
            <person name="Rogers J."/>
            <person name="Van den Ackerveken G."/>
            <person name="Jones J.D."/>
            <person name="McDowell J.M."/>
            <person name="Beynon J."/>
            <person name="Tyler B.M."/>
        </authorList>
    </citation>
    <scope>NUCLEOTIDE SEQUENCE [LARGE SCALE GENOMIC DNA]</scope>
    <source>
        <strain evidence="10">Emoy2</strain>
    </source>
</reference>
<name>M4BZB7_HYAAE</name>
<dbReference type="AlphaFoldDB" id="M4BZB7"/>